<dbReference type="AlphaFoldDB" id="A0A853EZU3"/>
<comment type="similarity">
    <text evidence="2 6">Belongs to the transposase mutator family.</text>
</comment>
<dbReference type="GO" id="GO:0003677">
    <property type="term" value="F:DNA binding"/>
    <property type="evidence" value="ECO:0007669"/>
    <property type="project" value="UniProtKB-UniRule"/>
</dbReference>
<dbReference type="EMBL" id="JACCHT010000001">
    <property type="protein sequence ID" value="NYT27084.1"/>
    <property type="molecule type" value="Genomic_DNA"/>
</dbReference>
<protein>
    <recommendedName>
        <fullName evidence="6">Mutator family transposase</fullName>
    </recommendedName>
</protein>
<accession>A0A853EZU3</accession>
<evidence type="ECO:0000256" key="5">
    <source>
        <dbReference type="ARBA" id="ARBA00023172"/>
    </source>
</evidence>
<dbReference type="PANTHER" id="PTHR33217:SF8">
    <property type="entry name" value="MUTATOR FAMILY TRANSPOSASE"/>
    <property type="match status" value="1"/>
</dbReference>
<dbReference type="GO" id="GO:0006313">
    <property type="term" value="P:DNA transposition"/>
    <property type="evidence" value="ECO:0007669"/>
    <property type="project" value="UniProtKB-UniRule"/>
</dbReference>
<keyword evidence="5 6" id="KW-0233">DNA recombination</keyword>
<name>A0A853EZU3_9GAMM</name>
<proteinExistence type="inferred from homology"/>
<comment type="function">
    <text evidence="1 6">Required for the transposition of the insertion element.</text>
</comment>
<evidence type="ECO:0000256" key="2">
    <source>
        <dbReference type="ARBA" id="ARBA00010961"/>
    </source>
</evidence>
<comment type="caution">
    <text evidence="7">The sequence shown here is derived from an EMBL/GenBank/DDBJ whole genome shotgun (WGS) entry which is preliminary data.</text>
</comment>
<keyword evidence="3 6" id="KW-0815">Transposition</keyword>
<evidence type="ECO:0000256" key="4">
    <source>
        <dbReference type="ARBA" id="ARBA00023125"/>
    </source>
</evidence>
<gene>
    <name evidence="7" type="ORF">H0A76_03825</name>
</gene>
<organism evidence="7 8">
    <name type="scientific">Candidatus Thiodubiliella endoseptemdiera</name>
    <dbReference type="NCBI Taxonomy" id="2738886"/>
    <lineage>
        <taxon>Bacteria</taxon>
        <taxon>Pseudomonadati</taxon>
        <taxon>Pseudomonadota</taxon>
        <taxon>Gammaproteobacteria</taxon>
        <taxon>Candidatus Pseudothioglobaceae</taxon>
        <taxon>Candidatus Thiodubiliella</taxon>
    </lineage>
</organism>
<evidence type="ECO:0000313" key="7">
    <source>
        <dbReference type="EMBL" id="NYT27084.1"/>
    </source>
</evidence>
<evidence type="ECO:0000256" key="6">
    <source>
        <dbReference type="RuleBase" id="RU365089"/>
    </source>
</evidence>
<dbReference type="Proteomes" id="UP000568751">
    <property type="component" value="Unassembled WGS sequence"/>
</dbReference>
<keyword evidence="6" id="KW-0814">Transposable element</keyword>
<dbReference type="PANTHER" id="PTHR33217">
    <property type="entry name" value="TRANSPOSASE FOR INSERTION SEQUENCE ELEMENT IS1081"/>
    <property type="match status" value="1"/>
</dbReference>
<reference evidence="7 8" key="1">
    <citation type="submission" date="2020-05" db="EMBL/GenBank/DDBJ databases">
        <title>Horizontal transmission and recombination maintain forever young bacterial symbiont genomes.</title>
        <authorList>
            <person name="Russell S.L."/>
            <person name="Pepper-Tunick E."/>
            <person name="Svedberg J."/>
            <person name="Byrne A."/>
            <person name="Ruelas Castillo J."/>
            <person name="Vollmers C."/>
            <person name="Beinart R.A."/>
            <person name="Corbett-Detig R."/>
        </authorList>
    </citation>
    <scope>NUCLEOTIDE SEQUENCE [LARGE SCALE GENOMIC DNA]</scope>
    <source>
        <strain evidence="7">455</strain>
    </source>
</reference>
<sequence length="88" mass="10234">MSLYTKGMSVRDIQNHLDDLYGYELSTTTISNITEKIMVKVDEWQHRPLEAIYPIIFMDATVLKIKIDSVVKTLLCILCWVFTKSAHR</sequence>
<dbReference type="Pfam" id="PF00872">
    <property type="entry name" value="Transposase_mut"/>
    <property type="match status" value="1"/>
</dbReference>
<evidence type="ECO:0000256" key="3">
    <source>
        <dbReference type="ARBA" id="ARBA00022578"/>
    </source>
</evidence>
<evidence type="ECO:0000256" key="1">
    <source>
        <dbReference type="ARBA" id="ARBA00002190"/>
    </source>
</evidence>
<dbReference type="InterPro" id="IPR001207">
    <property type="entry name" value="Transposase_mutator"/>
</dbReference>
<keyword evidence="4 6" id="KW-0238">DNA-binding</keyword>
<dbReference type="GO" id="GO:0004803">
    <property type="term" value="F:transposase activity"/>
    <property type="evidence" value="ECO:0007669"/>
    <property type="project" value="UniProtKB-UniRule"/>
</dbReference>
<evidence type="ECO:0000313" key="8">
    <source>
        <dbReference type="Proteomes" id="UP000568751"/>
    </source>
</evidence>